<evidence type="ECO:0000313" key="1">
    <source>
        <dbReference type="EMBL" id="GAA0150921.1"/>
    </source>
</evidence>
<name>A0AAV3PJU5_LITER</name>
<organism evidence="1 2">
    <name type="scientific">Lithospermum erythrorhizon</name>
    <name type="common">Purple gromwell</name>
    <name type="synonym">Lithospermum officinale var. erythrorhizon</name>
    <dbReference type="NCBI Taxonomy" id="34254"/>
    <lineage>
        <taxon>Eukaryota</taxon>
        <taxon>Viridiplantae</taxon>
        <taxon>Streptophyta</taxon>
        <taxon>Embryophyta</taxon>
        <taxon>Tracheophyta</taxon>
        <taxon>Spermatophyta</taxon>
        <taxon>Magnoliopsida</taxon>
        <taxon>eudicotyledons</taxon>
        <taxon>Gunneridae</taxon>
        <taxon>Pentapetalae</taxon>
        <taxon>asterids</taxon>
        <taxon>lamiids</taxon>
        <taxon>Boraginales</taxon>
        <taxon>Boraginaceae</taxon>
        <taxon>Boraginoideae</taxon>
        <taxon>Lithospermeae</taxon>
        <taxon>Lithospermum</taxon>
    </lineage>
</organism>
<dbReference type="AlphaFoldDB" id="A0AAV3PJU5"/>
<evidence type="ECO:0000313" key="2">
    <source>
        <dbReference type="Proteomes" id="UP001454036"/>
    </source>
</evidence>
<keyword evidence="2" id="KW-1185">Reference proteome</keyword>
<proteinExistence type="predicted"/>
<evidence type="ECO:0008006" key="3">
    <source>
        <dbReference type="Google" id="ProtNLM"/>
    </source>
</evidence>
<protein>
    <recommendedName>
        <fullName evidence="3">Reverse transcriptase domain-containing protein</fullName>
    </recommendedName>
</protein>
<comment type="caution">
    <text evidence="1">The sequence shown here is derived from an EMBL/GenBank/DDBJ whole genome shotgun (WGS) entry which is preliminary data.</text>
</comment>
<gene>
    <name evidence="1" type="ORF">LIER_09754</name>
</gene>
<sequence>MCVEVGVTHIAFDDDLMLFSRGDISLLGILMDCLSHLERCSGPAVSPAKPDEGGLGLKDIPTWNSALLACALWSLHSDAEFLWVRWVHGHYLNGVSIWDYVKRRRDFLLMRSLCDLRDTLVVAYGGRDEAIAGLEGCCVGEN</sequence>
<accession>A0AAV3PJU5</accession>
<dbReference type="EMBL" id="BAABME010001683">
    <property type="protein sequence ID" value="GAA0150921.1"/>
    <property type="molecule type" value="Genomic_DNA"/>
</dbReference>
<dbReference type="Proteomes" id="UP001454036">
    <property type="component" value="Unassembled WGS sequence"/>
</dbReference>
<reference evidence="1 2" key="1">
    <citation type="submission" date="2024-01" db="EMBL/GenBank/DDBJ databases">
        <title>The complete chloroplast genome sequence of Lithospermum erythrorhizon: insights into the phylogenetic relationship among Boraginaceae species and the maternal lineages of purple gromwells.</title>
        <authorList>
            <person name="Okada T."/>
            <person name="Watanabe K."/>
        </authorList>
    </citation>
    <scope>NUCLEOTIDE SEQUENCE [LARGE SCALE GENOMIC DNA]</scope>
</reference>